<sequence length="481" mass="50648">MSARLKLLAAVLLGCTALQAPAALAQNRPAAAAPGPQVLTIEAAERMLVERNLTVIAARRGVDAAQAQRLVASSLPPPQVTVGNTFANFQERQRGGLTGARFFGPTNNVNVGISMLVELGGKRELRTRLAQENIGVAEAQVLDALRTQLFALRQNFIAAMGARANLEVALANRSSLDNTENLLRRRLRDGAIPEGDLLRFQASRVVFEADVTTNAQAYAAAIANVAVALAADAADGRRLADVPQAPPRGRGQGVPTASIARVVPALPFDVQGAFNTVPDLGVTREQLAEAVQDRADVVAAARTAAAAGANRNLAEAGRWRDVSVNVGANRTRLSQDQPNAQVPITANNEFTVSLGIPIFTRRITEGNIGVATGQAAQAEAQARGALLQARADFATAWATYEQSRSLLRLYTGGALSRAEQAYRSAEQAYLAGGSSLLDVMDALRTLNTTRVATNQARQAYLTALAGLEQATGVSGISPTLR</sequence>
<dbReference type="AlphaFoldDB" id="A0A437M227"/>
<dbReference type="Gene3D" id="1.20.1600.10">
    <property type="entry name" value="Outer membrane efflux proteins (OEP)"/>
    <property type="match status" value="1"/>
</dbReference>
<organism evidence="3 4">
    <name type="scientific">Rhodovarius crocodyli</name>
    <dbReference type="NCBI Taxonomy" id="1979269"/>
    <lineage>
        <taxon>Bacteria</taxon>
        <taxon>Pseudomonadati</taxon>
        <taxon>Pseudomonadota</taxon>
        <taxon>Alphaproteobacteria</taxon>
        <taxon>Acetobacterales</taxon>
        <taxon>Roseomonadaceae</taxon>
        <taxon>Rhodovarius</taxon>
    </lineage>
</organism>
<evidence type="ECO:0000256" key="1">
    <source>
        <dbReference type="ARBA" id="ARBA00007613"/>
    </source>
</evidence>
<dbReference type="EMBL" id="SACL01000010">
    <property type="protein sequence ID" value="RVT91603.1"/>
    <property type="molecule type" value="Genomic_DNA"/>
</dbReference>
<dbReference type="Proteomes" id="UP000282957">
    <property type="component" value="Unassembled WGS sequence"/>
</dbReference>
<dbReference type="InterPro" id="IPR010131">
    <property type="entry name" value="MdtP/NodT-like"/>
</dbReference>
<name>A0A437M227_9PROT</name>
<dbReference type="PANTHER" id="PTHR30203">
    <property type="entry name" value="OUTER MEMBRANE CATION EFFLUX PROTEIN"/>
    <property type="match status" value="1"/>
</dbReference>
<dbReference type="PANTHER" id="PTHR30203:SF24">
    <property type="entry name" value="BLR4935 PROTEIN"/>
    <property type="match status" value="1"/>
</dbReference>
<keyword evidence="4" id="KW-1185">Reference proteome</keyword>
<dbReference type="Pfam" id="PF02321">
    <property type="entry name" value="OEP"/>
    <property type="match status" value="1"/>
</dbReference>
<evidence type="ECO:0000313" key="3">
    <source>
        <dbReference type="EMBL" id="RVT91603.1"/>
    </source>
</evidence>
<evidence type="ECO:0000313" key="4">
    <source>
        <dbReference type="Proteomes" id="UP000282957"/>
    </source>
</evidence>
<dbReference type="GO" id="GO:0015562">
    <property type="term" value="F:efflux transmembrane transporter activity"/>
    <property type="evidence" value="ECO:0007669"/>
    <property type="project" value="InterPro"/>
</dbReference>
<reference evidence="3 4" key="1">
    <citation type="submission" date="2019-01" db="EMBL/GenBank/DDBJ databases">
        <authorList>
            <person name="Chen W.-M."/>
        </authorList>
    </citation>
    <scope>NUCLEOTIDE SEQUENCE [LARGE SCALE GENOMIC DNA]</scope>
    <source>
        <strain evidence="3 4">CCP-6</strain>
    </source>
</reference>
<dbReference type="SUPFAM" id="SSF56954">
    <property type="entry name" value="Outer membrane efflux proteins (OEP)"/>
    <property type="match status" value="1"/>
</dbReference>
<gene>
    <name evidence="3" type="ORF">EOD42_21810</name>
</gene>
<feature type="chain" id="PRO_5019230187" evidence="2">
    <location>
        <begin position="23"/>
        <end position="481"/>
    </location>
</feature>
<evidence type="ECO:0000256" key="2">
    <source>
        <dbReference type="SAM" id="SignalP"/>
    </source>
</evidence>
<keyword evidence="2" id="KW-0732">Signal</keyword>
<protein>
    <submittedName>
        <fullName evidence="3">TolC family protein</fullName>
    </submittedName>
</protein>
<comment type="similarity">
    <text evidence="1">Belongs to the outer membrane factor (OMF) (TC 1.B.17) family.</text>
</comment>
<comment type="caution">
    <text evidence="3">The sequence shown here is derived from an EMBL/GenBank/DDBJ whole genome shotgun (WGS) entry which is preliminary data.</text>
</comment>
<dbReference type="OrthoDB" id="7245023at2"/>
<feature type="signal peptide" evidence="2">
    <location>
        <begin position="1"/>
        <end position="22"/>
    </location>
</feature>
<proteinExistence type="inferred from homology"/>
<accession>A0A437M227</accession>
<dbReference type="InterPro" id="IPR003423">
    <property type="entry name" value="OMP_efflux"/>
</dbReference>
<dbReference type="RefSeq" id="WP_127789707.1">
    <property type="nucleotide sequence ID" value="NZ_SACL01000010.1"/>
</dbReference>